<organism evidence="2 3">
    <name type="scientific">Phormidium tenue NIES-30</name>
    <dbReference type="NCBI Taxonomy" id="549789"/>
    <lineage>
        <taxon>Bacteria</taxon>
        <taxon>Bacillati</taxon>
        <taxon>Cyanobacteriota</taxon>
        <taxon>Cyanophyceae</taxon>
        <taxon>Oscillatoriophycideae</taxon>
        <taxon>Oscillatoriales</taxon>
        <taxon>Oscillatoriaceae</taxon>
        <taxon>Phormidium</taxon>
    </lineage>
</organism>
<gene>
    <name evidence="2" type="ORF">NIES30_20615</name>
</gene>
<dbReference type="RefSeq" id="WP_073610333.1">
    <property type="nucleotide sequence ID" value="NZ_MRCG01000018.1"/>
</dbReference>
<name>A0A1U7J0J1_9CYAN</name>
<accession>A0A1U7J0J1</accession>
<dbReference type="GO" id="GO:0016757">
    <property type="term" value="F:glycosyltransferase activity"/>
    <property type="evidence" value="ECO:0007669"/>
    <property type="project" value="InterPro"/>
</dbReference>
<dbReference type="Gene3D" id="3.40.50.2000">
    <property type="entry name" value="Glycogen Phosphorylase B"/>
    <property type="match status" value="1"/>
</dbReference>
<comment type="caution">
    <text evidence="2">The sequence shown here is derived from an EMBL/GenBank/DDBJ whole genome shotgun (WGS) entry which is preliminary data.</text>
</comment>
<dbReference type="AlphaFoldDB" id="A0A1U7J0J1"/>
<keyword evidence="3" id="KW-1185">Reference proteome</keyword>
<dbReference type="STRING" id="549789.NIES30_20615"/>
<evidence type="ECO:0000259" key="1">
    <source>
        <dbReference type="Pfam" id="PF00534"/>
    </source>
</evidence>
<dbReference type="Pfam" id="PF00534">
    <property type="entry name" value="Glycos_transf_1"/>
    <property type="match status" value="1"/>
</dbReference>
<protein>
    <submittedName>
        <fullName evidence="2">Glycosyltransferase</fullName>
    </submittedName>
</protein>
<feature type="domain" description="Glycosyl transferase family 1" evidence="1">
    <location>
        <begin position="171"/>
        <end position="239"/>
    </location>
</feature>
<reference evidence="2 3" key="1">
    <citation type="submission" date="2016-11" db="EMBL/GenBank/DDBJ databases">
        <title>Draft Genome Sequences of Nine Cyanobacterial Strains from Diverse Habitats.</title>
        <authorList>
            <person name="Zhu T."/>
            <person name="Hou S."/>
            <person name="Lu X."/>
            <person name="Hess W.R."/>
        </authorList>
    </citation>
    <scope>NUCLEOTIDE SEQUENCE [LARGE SCALE GENOMIC DNA]</scope>
    <source>
        <strain evidence="2 3">NIES-30</strain>
    </source>
</reference>
<dbReference type="OrthoDB" id="9801609at2"/>
<dbReference type="Proteomes" id="UP000185557">
    <property type="component" value="Unassembled WGS sequence"/>
</dbReference>
<dbReference type="InterPro" id="IPR001296">
    <property type="entry name" value="Glyco_trans_1"/>
</dbReference>
<evidence type="ECO:0000313" key="2">
    <source>
        <dbReference type="EMBL" id="OKH45182.1"/>
    </source>
</evidence>
<keyword evidence="2" id="KW-0808">Transferase</keyword>
<dbReference type="SUPFAM" id="SSF53756">
    <property type="entry name" value="UDP-Glycosyltransferase/glycogen phosphorylase"/>
    <property type="match status" value="1"/>
</dbReference>
<proteinExistence type="predicted"/>
<dbReference type="EMBL" id="MRCG01000018">
    <property type="protein sequence ID" value="OKH45182.1"/>
    <property type="molecule type" value="Genomic_DNA"/>
</dbReference>
<evidence type="ECO:0000313" key="3">
    <source>
        <dbReference type="Proteomes" id="UP000185557"/>
    </source>
</evidence>
<sequence>MRHLYFLVPGTGKRFHCGGLFAELKTLKLAQQVCSAEVVTYDQREADTLFLDDLLQQPNLDNSVFVISWGFHIPRLVKRLRGYPVVYHAHSSGYGFSLPGDIPIITVSRNSMGYWGQKRPNGLVFYLPNHISPEFTNQQQPRDIDVLVQVRKSSDYLLNQLVPTLESRCNVVTLTGFVDDLSILFNRSKIFLYDSAEYWALSRVSEGFGLPPMEAMACGCQVFTSVNGALADYLDPGFNCYKIGVYSTGYDCDRILTALQRPTPLAMSPADLEPYRAPALLPRLEVILAEINQFFDYRAKHPGDIPDLTKPRLASLWLQRTAAKVRKKLKGR</sequence>